<keyword evidence="8 16" id="KW-0378">Hydrolase</keyword>
<reference evidence="19 20" key="1">
    <citation type="submission" date="2018-02" db="EMBL/GenBank/DDBJ databases">
        <title>novel marine gammaproteobacteria from coastal saline agro ecosystem.</title>
        <authorList>
            <person name="Krishnan R."/>
            <person name="Ramesh Kumar N."/>
        </authorList>
    </citation>
    <scope>NUCLEOTIDE SEQUENCE [LARGE SCALE GENOMIC DNA]</scope>
    <source>
        <strain evidence="19 20">228</strain>
    </source>
</reference>
<evidence type="ECO:0000256" key="4">
    <source>
        <dbReference type="ARBA" id="ARBA00022618"/>
    </source>
</evidence>
<keyword evidence="13 16" id="KW-0717">Septation</keyword>
<dbReference type="InterPro" id="IPR036138">
    <property type="entry name" value="PBP_dimer_sf"/>
</dbReference>
<dbReference type="OrthoDB" id="5287960at2"/>
<comment type="similarity">
    <text evidence="16">Belongs to the transpeptidase family. FtsI subfamily.</text>
</comment>
<evidence type="ECO:0000256" key="12">
    <source>
        <dbReference type="ARBA" id="ARBA00023136"/>
    </source>
</evidence>
<evidence type="ECO:0000256" key="5">
    <source>
        <dbReference type="ARBA" id="ARBA00022645"/>
    </source>
</evidence>
<feature type="active site" description="Acyl-ester intermediate" evidence="16">
    <location>
        <position position="293"/>
    </location>
</feature>
<dbReference type="GO" id="GO:0043093">
    <property type="term" value="P:FtsZ-dependent cytokinesis"/>
    <property type="evidence" value="ECO:0007669"/>
    <property type="project" value="UniProtKB-UniRule"/>
</dbReference>
<dbReference type="GO" id="GO:0008658">
    <property type="term" value="F:penicillin binding"/>
    <property type="evidence" value="ECO:0007669"/>
    <property type="project" value="InterPro"/>
</dbReference>
<dbReference type="GO" id="GO:0005886">
    <property type="term" value="C:plasma membrane"/>
    <property type="evidence" value="ECO:0007669"/>
    <property type="project" value="UniProtKB-SubCell"/>
</dbReference>
<keyword evidence="14 16" id="KW-0131">Cell cycle</keyword>
<evidence type="ECO:0000256" key="11">
    <source>
        <dbReference type="ARBA" id="ARBA00022989"/>
    </source>
</evidence>
<dbReference type="Gene3D" id="3.30.450.330">
    <property type="match status" value="1"/>
</dbReference>
<evidence type="ECO:0000256" key="9">
    <source>
        <dbReference type="ARBA" id="ARBA00022960"/>
    </source>
</evidence>
<dbReference type="GO" id="GO:0008955">
    <property type="term" value="F:peptidoglycan glycosyltransferase activity"/>
    <property type="evidence" value="ECO:0007669"/>
    <property type="project" value="InterPro"/>
</dbReference>
<evidence type="ECO:0000256" key="14">
    <source>
        <dbReference type="ARBA" id="ARBA00023306"/>
    </source>
</evidence>
<evidence type="ECO:0000259" key="18">
    <source>
        <dbReference type="Pfam" id="PF03717"/>
    </source>
</evidence>
<gene>
    <name evidence="16" type="primary">ftsI</name>
    <name evidence="19" type="ORF">C4K68_24055</name>
</gene>
<evidence type="ECO:0000259" key="17">
    <source>
        <dbReference type="Pfam" id="PF00905"/>
    </source>
</evidence>
<evidence type="ECO:0000313" key="20">
    <source>
        <dbReference type="Proteomes" id="UP000238196"/>
    </source>
</evidence>
<organism evidence="19 20">
    <name type="scientific">Proteobacteria bacterium 228</name>
    <dbReference type="NCBI Taxonomy" id="2083153"/>
    <lineage>
        <taxon>Bacteria</taxon>
        <taxon>Pseudomonadati</taxon>
        <taxon>Pseudomonadota</taxon>
    </lineage>
</organism>
<evidence type="ECO:0000256" key="6">
    <source>
        <dbReference type="ARBA" id="ARBA00022670"/>
    </source>
</evidence>
<evidence type="ECO:0000313" key="19">
    <source>
        <dbReference type="EMBL" id="PPC74802.1"/>
    </source>
</evidence>
<keyword evidence="12 16" id="KW-0472">Membrane</keyword>
<dbReference type="Pfam" id="PF00905">
    <property type="entry name" value="Transpeptidase"/>
    <property type="match status" value="1"/>
</dbReference>
<dbReference type="InterPro" id="IPR005311">
    <property type="entry name" value="PBP_dimer"/>
</dbReference>
<dbReference type="GO" id="GO:0009002">
    <property type="term" value="F:serine-type D-Ala-D-Ala carboxypeptidase activity"/>
    <property type="evidence" value="ECO:0007669"/>
    <property type="project" value="UniProtKB-UniRule"/>
</dbReference>
<dbReference type="PANTHER" id="PTHR30627:SF1">
    <property type="entry name" value="PEPTIDOGLYCAN D,D-TRANSPEPTIDASE FTSI"/>
    <property type="match status" value="1"/>
</dbReference>
<evidence type="ECO:0000256" key="15">
    <source>
        <dbReference type="ARBA" id="ARBA00023316"/>
    </source>
</evidence>
<keyword evidence="3 16" id="KW-0997">Cell inner membrane</keyword>
<dbReference type="Gene3D" id="3.40.710.10">
    <property type="entry name" value="DD-peptidase/beta-lactamase superfamily"/>
    <property type="match status" value="1"/>
</dbReference>
<dbReference type="AlphaFoldDB" id="A0A2S5KJ75"/>
<keyword evidence="7 16" id="KW-0812">Transmembrane</keyword>
<evidence type="ECO:0000256" key="7">
    <source>
        <dbReference type="ARBA" id="ARBA00022692"/>
    </source>
</evidence>
<dbReference type="UniPathway" id="UPA00219"/>
<keyword evidence="5 16" id="KW-0121">Carboxypeptidase</keyword>
<dbReference type="SUPFAM" id="SSF56519">
    <property type="entry name" value="Penicillin binding protein dimerisation domain"/>
    <property type="match status" value="1"/>
</dbReference>
<dbReference type="Pfam" id="PF03717">
    <property type="entry name" value="PBP_dimer"/>
    <property type="match status" value="1"/>
</dbReference>
<name>A0A2S5KJ75_9PROT</name>
<dbReference type="InterPro" id="IPR012338">
    <property type="entry name" value="Beta-lactam/transpept-like"/>
</dbReference>
<feature type="transmembrane region" description="Helical" evidence="16">
    <location>
        <begin position="12"/>
        <end position="33"/>
    </location>
</feature>
<evidence type="ECO:0000256" key="10">
    <source>
        <dbReference type="ARBA" id="ARBA00022984"/>
    </source>
</evidence>
<evidence type="ECO:0000256" key="3">
    <source>
        <dbReference type="ARBA" id="ARBA00022519"/>
    </source>
</evidence>
<dbReference type="InterPro" id="IPR050515">
    <property type="entry name" value="Beta-lactam/transpept"/>
</dbReference>
<comment type="catalytic activity">
    <reaction evidence="16">
        <text>Preferential cleavage: (Ac)2-L-Lys-D-Ala-|-D-Ala. Also transpeptidation of peptidyl-alanyl moieties that are N-acyl substituents of D-alanine.</text>
        <dbReference type="EC" id="3.4.16.4"/>
    </reaction>
</comment>
<dbReference type="InterPro" id="IPR037532">
    <property type="entry name" value="FtsI_transpept"/>
</dbReference>
<protein>
    <recommendedName>
        <fullName evidence="16">Peptidoglycan D,D-transpeptidase FtsI</fullName>
        <ecNumber evidence="16">3.4.16.4</ecNumber>
    </recommendedName>
    <alternativeName>
        <fullName evidence="16">Penicillin-binding protein 3</fullName>
        <shortName evidence="16">PBP-3</shortName>
    </alternativeName>
</protein>
<evidence type="ECO:0000256" key="1">
    <source>
        <dbReference type="ARBA" id="ARBA00004370"/>
    </source>
</evidence>
<evidence type="ECO:0000256" key="2">
    <source>
        <dbReference type="ARBA" id="ARBA00022475"/>
    </source>
</evidence>
<evidence type="ECO:0000256" key="16">
    <source>
        <dbReference type="HAMAP-Rule" id="MF_02080"/>
    </source>
</evidence>
<accession>A0A2S5KJ75</accession>
<keyword evidence="9 16" id="KW-0133">Cell shape</keyword>
<dbReference type="HAMAP" id="MF_02080">
    <property type="entry name" value="FtsI_transpept"/>
    <property type="match status" value="1"/>
</dbReference>
<evidence type="ECO:0000256" key="8">
    <source>
        <dbReference type="ARBA" id="ARBA00022801"/>
    </source>
</evidence>
<dbReference type="EMBL" id="PRLP01000127">
    <property type="protein sequence ID" value="PPC74802.1"/>
    <property type="molecule type" value="Genomic_DNA"/>
</dbReference>
<keyword evidence="4 16" id="KW-0132">Cell division</keyword>
<feature type="domain" description="Penicillin-binding protein dimerisation" evidence="18">
    <location>
        <begin position="57"/>
        <end position="205"/>
    </location>
</feature>
<dbReference type="Gene3D" id="3.90.1310.10">
    <property type="entry name" value="Penicillin-binding protein 2a (Domain 2)"/>
    <property type="match status" value="1"/>
</dbReference>
<keyword evidence="15 16" id="KW-0961">Cell wall biogenesis/degradation</keyword>
<keyword evidence="10 16" id="KW-0573">Peptidoglycan synthesis</keyword>
<dbReference type="PANTHER" id="PTHR30627">
    <property type="entry name" value="PEPTIDOGLYCAN D,D-TRANSPEPTIDASE"/>
    <property type="match status" value="1"/>
</dbReference>
<dbReference type="GO" id="GO:0071555">
    <property type="term" value="P:cell wall organization"/>
    <property type="evidence" value="ECO:0007669"/>
    <property type="project" value="UniProtKB-KW"/>
</dbReference>
<keyword evidence="11 16" id="KW-1133">Transmembrane helix</keyword>
<dbReference type="InterPro" id="IPR001460">
    <property type="entry name" value="PCN-bd_Tpept"/>
</dbReference>
<feature type="domain" description="Penicillin-binding protein transpeptidase" evidence="17">
    <location>
        <begin position="246"/>
        <end position="541"/>
    </location>
</feature>
<dbReference type="SUPFAM" id="SSF56601">
    <property type="entry name" value="beta-lactamase/transpeptidase-like"/>
    <property type="match status" value="1"/>
</dbReference>
<dbReference type="GO" id="GO:0008360">
    <property type="term" value="P:regulation of cell shape"/>
    <property type="evidence" value="ECO:0007669"/>
    <property type="project" value="UniProtKB-KW"/>
</dbReference>
<dbReference type="EC" id="3.4.16.4" evidence="16"/>
<evidence type="ECO:0000256" key="13">
    <source>
        <dbReference type="ARBA" id="ARBA00023210"/>
    </source>
</evidence>
<dbReference type="GO" id="GO:0006508">
    <property type="term" value="P:proteolysis"/>
    <property type="evidence" value="ECO:0007669"/>
    <property type="project" value="UniProtKB-KW"/>
</dbReference>
<dbReference type="Proteomes" id="UP000238196">
    <property type="component" value="Unassembled WGS sequence"/>
</dbReference>
<sequence>MRNTNTGLPFPWRVRIVLGMLGALALILVGQLINLQVVHQNFLNTQGDARALRKEVIPAHRGMIVDRNGEPLAISAPVETLWAEPQILSEYPDRWADLATALETPADVLAQRIKLNATKEFMYLRRQMTPNDAAKVVALGIPGVYSRKEYRRFYPAAEVTSHVVGFTDVDGKGQEGLELAYDSWLEGVPGLKDVLRDRLGRNIKDLKLVKQARPGKDLVLSIDLRLQYLAYQALKGVVAENGAKAGTMVVLDAKTGEVLAMVNQPAYNPNNRVDVSSSSLRNRAITDMYEPGSTMKALTVSSALMNHVITPDTKIDTTPGRLRITYKTISDHRNYGVLDITGIITKSSNVGASKISMMLPEGALWQTFHSFGLGQNPQTGFPGEQPGELPFYKPTQVLQLATMSYGYGLTVTPLQLARAYVPFANGGKLFPVSMVKRANPVEPTQVVTPEVAHDVLKMLETVTESGGTATRAQVPGYHLAGKTGTVHKVGPNGYEANNYFSVFTGIAPASDPRLVAAIIIDDPSSGEYFGGAVAAPVFGRFIAGAMRLLNIPPDDLEGLIKLQGKKS</sequence>
<comment type="caution">
    <text evidence="19">The sequence shown here is derived from an EMBL/GenBank/DDBJ whole genome shotgun (WGS) entry which is preliminary data.</text>
</comment>
<keyword evidence="6 16" id="KW-0645">Protease</keyword>
<comment type="subcellular location">
    <subcellularLocation>
        <location evidence="16">Cell inner membrane</location>
        <topology evidence="16">Single-pass membrane protein</topology>
    </subcellularLocation>
    <subcellularLocation>
        <location evidence="1">Membrane</location>
    </subcellularLocation>
</comment>
<proteinExistence type="inferred from homology"/>
<dbReference type="GO" id="GO:0000917">
    <property type="term" value="P:division septum assembly"/>
    <property type="evidence" value="ECO:0007669"/>
    <property type="project" value="UniProtKB-KW"/>
</dbReference>
<keyword evidence="2 16" id="KW-1003">Cell membrane</keyword>
<comment type="pathway">
    <text evidence="16">Cell wall biogenesis; peptidoglycan biosynthesis.</text>
</comment>
<dbReference type="GO" id="GO:0009252">
    <property type="term" value="P:peptidoglycan biosynthetic process"/>
    <property type="evidence" value="ECO:0007669"/>
    <property type="project" value="UniProtKB-UniRule"/>
</dbReference>
<comment type="function">
    <text evidence="16">Catalyzes cross-linking of the peptidoglycan cell wall at the division septum.</text>
</comment>